<dbReference type="PANTHER" id="PTHR25462">
    <property type="entry name" value="BONUS, ISOFORM C-RELATED"/>
    <property type="match status" value="1"/>
</dbReference>
<dbReference type="AlphaFoldDB" id="A0A8S3SA47"/>
<comment type="caution">
    <text evidence="2">The sequence shown here is derived from an EMBL/GenBank/DDBJ whole genome shotgun (WGS) entry which is preliminary data.</text>
</comment>
<organism evidence="2 3">
    <name type="scientific">Mytilus edulis</name>
    <name type="common">Blue mussel</name>
    <dbReference type="NCBI Taxonomy" id="6550"/>
    <lineage>
        <taxon>Eukaryota</taxon>
        <taxon>Metazoa</taxon>
        <taxon>Spiralia</taxon>
        <taxon>Lophotrochozoa</taxon>
        <taxon>Mollusca</taxon>
        <taxon>Bivalvia</taxon>
        <taxon>Autobranchia</taxon>
        <taxon>Pteriomorphia</taxon>
        <taxon>Mytilida</taxon>
        <taxon>Mytiloidea</taxon>
        <taxon>Mytilidae</taxon>
        <taxon>Mytilinae</taxon>
        <taxon>Mytilus</taxon>
    </lineage>
</organism>
<evidence type="ECO:0000313" key="2">
    <source>
        <dbReference type="EMBL" id="CAG2213833.1"/>
    </source>
</evidence>
<keyword evidence="3" id="KW-1185">Reference proteome</keyword>
<dbReference type="PANTHER" id="PTHR25462:SF296">
    <property type="entry name" value="MEIOTIC P26, ISOFORM F"/>
    <property type="match status" value="1"/>
</dbReference>
<name>A0A8S3SA47_MYTED</name>
<protein>
    <recommendedName>
        <fullName evidence="4">B box-type domain-containing protein</fullName>
    </recommendedName>
</protein>
<dbReference type="Proteomes" id="UP000683360">
    <property type="component" value="Unassembled WGS sequence"/>
</dbReference>
<sequence length="349" mass="40508">MNRFEMLTECDEGLCEECKCHHSISKGTRNHGIVSITEYQKLPNNVLQLAHFCDEHNEKYQIFCKKHDCLCCKKCIIETHNGCKELTDLDDITRHIKSSNAFAELELTLSEFAENVKIIITNREDNIASICKQSKNIEKEIQEMRDNINQHLDKVQDAILKELKTKEEEESNKIRRLLKSLIDKEKEITAHQTNISNIKRYASELQTFLALKNIEKDIAADEHYFQSIVKSDSVNQFELSWKINTALQDMLFDIKKFGDVVVTAEQCNIHYQKQKDKQAQMMVPVKHLTIDSLKPTLLQSFDTKLLFVTGCALLPDCRKVLACSSFNMLRVLNPDNLLEFDIRDFDRVF</sequence>
<dbReference type="OrthoDB" id="6121460at2759"/>
<reference evidence="2" key="1">
    <citation type="submission" date="2021-03" db="EMBL/GenBank/DDBJ databases">
        <authorList>
            <person name="Bekaert M."/>
        </authorList>
    </citation>
    <scope>NUCLEOTIDE SEQUENCE</scope>
</reference>
<accession>A0A8S3SA47</accession>
<evidence type="ECO:0000256" key="1">
    <source>
        <dbReference type="SAM" id="Coils"/>
    </source>
</evidence>
<gene>
    <name evidence="2" type="ORF">MEDL_27720</name>
</gene>
<dbReference type="InterPro" id="IPR047153">
    <property type="entry name" value="TRIM45/56/19-like"/>
</dbReference>
<proteinExistence type="predicted"/>
<keyword evidence="1" id="KW-0175">Coiled coil</keyword>
<feature type="coiled-coil region" evidence="1">
    <location>
        <begin position="127"/>
        <end position="180"/>
    </location>
</feature>
<evidence type="ECO:0000313" key="3">
    <source>
        <dbReference type="Proteomes" id="UP000683360"/>
    </source>
</evidence>
<dbReference type="EMBL" id="CAJPWZ010001387">
    <property type="protein sequence ID" value="CAG2213833.1"/>
    <property type="molecule type" value="Genomic_DNA"/>
</dbReference>
<evidence type="ECO:0008006" key="4">
    <source>
        <dbReference type="Google" id="ProtNLM"/>
    </source>
</evidence>